<proteinExistence type="predicted"/>
<dbReference type="Pfam" id="PF07648">
    <property type="entry name" value="Kazal_2"/>
    <property type="match status" value="1"/>
</dbReference>
<gene>
    <name evidence="3" type="ORF">BQ4739_LOCUS6176</name>
</gene>
<accession>A0A383VJK5</accession>
<dbReference type="PROSITE" id="PS51465">
    <property type="entry name" value="KAZAL_2"/>
    <property type="match status" value="1"/>
</dbReference>
<dbReference type="SUPFAM" id="SSF100895">
    <property type="entry name" value="Kazal-type serine protease inhibitors"/>
    <property type="match status" value="1"/>
</dbReference>
<keyword evidence="4" id="KW-1185">Reference proteome</keyword>
<keyword evidence="1" id="KW-0732">Signal</keyword>
<evidence type="ECO:0000313" key="3">
    <source>
        <dbReference type="EMBL" id="SZX65705.1"/>
    </source>
</evidence>
<dbReference type="InterPro" id="IPR036058">
    <property type="entry name" value="Kazal_dom_sf"/>
</dbReference>
<dbReference type="SMART" id="SM00280">
    <property type="entry name" value="KAZAL"/>
    <property type="match status" value="1"/>
</dbReference>
<dbReference type="EMBL" id="FNXT01000661">
    <property type="protein sequence ID" value="SZX65705.1"/>
    <property type="molecule type" value="Genomic_DNA"/>
</dbReference>
<dbReference type="CDD" id="cd00104">
    <property type="entry name" value="KAZAL_FS"/>
    <property type="match status" value="1"/>
</dbReference>
<reference evidence="3 4" key="1">
    <citation type="submission" date="2016-10" db="EMBL/GenBank/DDBJ databases">
        <authorList>
            <person name="Cai Z."/>
        </authorList>
    </citation>
    <scope>NUCLEOTIDE SEQUENCE [LARGE SCALE GENOMIC DNA]</scope>
</reference>
<sequence length="770" mass="81035">MRRPPALAVSSLVAALCSLLQVSAQDIVAEPIQISAVASSNQTVDFPRVHGQNGDLLTVSLSDSCSLLKYGRVEQISDWQFVYTPIAAAVPAEGAVEYCNYTIADGATSIDGLITFITAANTPPYAFGPALSTTANREVTVYLQREGAYHWASDPDGDPLTVTRIGTAKYGTVSTPQGLAIDKPIVYKPDPALIKDPSRDLLDSFSYSVSDGRGGNASNSVEITIQANKAPIAANVYVPEYPDKLRRNHSLLIDLRLSTANESNYPVADPDNDALSVTVDTSTLQYGTLVQLGDGLYNYTASPGVNGEQLQDTATYTVTDGRGGSATGQIFMRIAVNTAPALEHTRYLEVATFSGTPVVIAPLAIVVDHDLDDNPNLAVVNFSTPQYGKLELISCCNNENVTNPGAFFSYEGSDPKQVADYRYTPNPDRIPPGDAVSELLQFSVTDGNGGFLTSSINLTIYSPACKWELYGTSALGFWVDYWQFLKTPMSECGGTMQWCNACHSVDPWDPFADPCEHCWVTGGCSGFMGTIINAGCRSAVWRIQPQDVYGEYSPYLQPKDWECVLPSRHLPCKSLKYPGKSGITMWQSLGTIPCSAECDFLTNTYSTKGAGLAIASECDVCVDCGTECVETPAGPALGDEVCCFGAKQTQACSSCAGIAASPVCGVDGNTYGNACLAQCNGGAGVKSSGPCAGAPNDLDLFKAPTKDSASDIAALNTAGVVVLGAAKVGGAPNTAGGYATGLSVSSTASQRVALTAAMFQARYVAAGSAS</sequence>
<protein>
    <recommendedName>
        <fullName evidence="2">Kazal-like domain-containing protein</fullName>
    </recommendedName>
</protein>
<organism evidence="3 4">
    <name type="scientific">Tetradesmus obliquus</name>
    <name type="common">Green alga</name>
    <name type="synonym">Acutodesmus obliquus</name>
    <dbReference type="NCBI Taxonomy" id="3088"/>
    <lineage>
        <taxon>Eukaryota</taxon>
        <taxon>Viridiplantae</taxon>
        <taxon>Chlorophyta</taxon>
        <taxon>core chlorophytes</taxon>
        <taxon>Chlorophyceae</taxon>
        <taxon>CS clade</taxon>
        <taxon>Sphaeropleales</taxon>
        <taxon>Scenedesmaceae</taxon>
        <taxon>Tetradesmus</taxon>
    </lineage>
</organism>
<name>A0A383VJK5_TETOB</name>
<dbReference type="Proteomes" id="UP000256970">
    <property type="component" value="Unassembled WGS sequence"/>
</dbReference>
<dbReference type="AlphaFoldDB" id="A0A383VJK5"/>
<dbReference type="Gene3D" id="2.60.40.2810">
    <property type="match status" value="1"/>
</dbReference>
<feature type="chain" id="PRO_5017053815" description="Kazal-like domain-containing protein" evidence="1">
    <location>
        <begin position="25"/>
        <end position="770"/>
    </location>
</feature>
<dbReference type="Pfam" id="PF17963">
    <property type="entry name" value="Big_9"/>
    <property type="match status" value="2"/>
</dbReference>
<dbReference type="InterPro" id="IPR002350">
    <property type="entry name" value="Kazal_dom"/>
</dbReference>
<evidence type="ECO:0000259" key="2">
    <source>
        <dbReference type="PROSITE" id="PS51465"/>
    </source>
</evidence>
<evidence type="ECO:0000313" key="4">
    <source>
        <dbReference type="Proteomes" id="UP000256970"/>
    </source>
</evidence>
<dbReference type="Gene3D" id="3.30.60.30">
    <property type="match status" value="1"/>
</dbReference>
<feature type="signal peptide" evidence="1">
    <location>
        <begin position="1"/>
        <end position="24"/>
    </location>
</feature>
<evidence type="ECO:0000256" key="1">
    <source>
        <dbReference type="SAM" id="SignalP"/>
    </source>
</evidence>
<feature type="domain" description="Kazal-like" evidence="2">
    <location>
        <begin position="646"/>
        <end position="693"/>
    </location>
</feature>